<gene>
    <name evidence="2" type="ORF">Mgra_00000815</name>
</gene>
<organism evidence="2 3">
    <name type="scientific">Meloidogyne graminicola</name>
    <dbReference type="NCBI Taxonomy" id="189291"/>
    <lineage>
        <taxon>Eukaryota</taxon>
        <taxon>Metazoa</taxon>
        <taxon>Ecdysozoa</taxon>
        <taxon>Nematoda</taxon>
        <taxon>Chromadorea</taxon>
        <taxon>Rhabditida</taxon>
        <taxon>Tylenchina</taxon>
        <taxon>Tylenchomorpha</taxon>
        <taxon>Tylenchoidea</taxon>
        <taxon>Meloidogynidae</taxon>
        <taxon>Meloidogyninae</taxon>
        <taxon>Meloidogyne</taxon>
    </lineage>
</organism>
<feature type="region of interest" description="Disordered" evidence="1">
    <location>
        <begin position="390"/>
        <end position="440"/>
    </location>
</feature>
<evidence type="ECO:0000313" key="3">
    <source>
        <dbReference type="Proteomes" id="UP000605970"/>
    </source>
</evidence>
<dbReference type="Proteomes" id="UP000605970">
    <property type="component" value="Unassembled WGS sequence"/>
</dbReference>
<name>A0A8T0A1E1_9BILA</name>
<sequence length="557" mass="62631">MSKSSEELEVKSSSGNSSPINVEDVSRHYLASPQGRGTKGDDYFASDTIVDHCSENDDGQAEGAIPVSDEEDAGTTDQQLQHQNLYDPYGQQLETQPVSLFNEIDDIYIAGEITTYVNKNHINFGELETVMDLWQICDAISAEHGGLPDSLLKEALLIVLESYHNKAKYNSWQRQDAEKLIRIWKTEMLKGKSTFRPSKFVSAPAFDTLHTDNKSLDKDTNGKQEELDNKTAEQATEIHQPSLEDIEMAKKQKKKEKRRKRKIHSLGIGQILTNVRRKMITEDEELEVKEDEFGNFSVGGMPLSFENWGQLNKIKEDDIVHVGIQPSEMRLKKNSMSLPHSNGVVASQKHKQSDFLLFMAEKYPTVHEVEMPSNDTQQIPASILSSVNASTSATEEIKDPTKVKSPVPPQSKEKDEGELSSSESDKPTSSDESSGEESKQNVFALKKNATLLTKNIQDNRLHRMVHERRRVKQNEQPQGKQGISSRQNLQQLLQKCFDLRGQIVRKLNIQQKAMFMDLLKQSMAGTLQQGVQNLQQQQAMALLMNTINSSGIDSSSL</sequence>
<comment type="caution">
    <text evidence="2">The sequence shown here is derived from an EMBL/GenBank/DDBJ whole genome shotgun (WGS) entry which is preliminary data.</text>
</comment>
<feature type="compositionally biased region" description="Basic and acidic residues" evidence="1">
    <location>
        <begin position="211"/>
        <end position="231"/>
    </location>
</feature>
<feature type="compositionally biased region" description="Basic and acidic residues" evidence="1">
    <location>
        <begin position="1"/>
        <end position="10"/>
    </location>
</feature>
<keyword evidence="3" id="KW-1185">Reference proteome</keyword>
<feature type="region of interest" description="Disordered" evidence="1">
    <location>
        <begin position="1"/>
        <end position="78"/>
    </location>
</feature>
<reference evidence="2" key="1">
    <citation type="journal article" date="2020" name="Ecol. Evol.">
        <title>Genome structure and content of the rice root-knot nematode (Meloidogyne graminicola).</title>
        <authorList>
            <person name="Phan N.T."/>
            <person name="Danchin E.G.J."/>
            <person name="Klopp C."/>
            <person name="Perfus-Barbeoch L."/>
            <person name="Kozlowski D.K."/>
            <person name="Koutsovoulos G.D."/>
            <person name="Lopez-Roques C."/>
            <person name="Bouchez O."/>
            <person name="Zahm M."/>
            <person name="Besnard G."/>
            <person name="Bellafiore S."/>
        </authorList>
    </citation>
    <scope>NUCLEOTIDE SEQUENCE</scope>
    <source>
        <strain evidence="2">VN-18</strain>
    </source>
</reference>
<feature type="compositionally biased region" description="Basic and acidic residues" evidence="1">
    <location>
        <begin position="411"/>
        <end position="429"/>
    </location>
</feature>
<evidence type="ECO:0000313" key="2">
    <source>
        <dbReference type="EMBL" id="KAF7639894.1"/>
    </source>
</evidence>
<proteinExistence type="predicted"/>
<protein>
    <submittedName>
        <fullName evidence="2">Uncharacterized protein</fullName>
    </submittedName>
</protein>
<feature type="region of interest" description="Disordered" evidence="1">
    <location>
        <begin position="211"/>
        <end position="239"/>
    </location>
</feature>
<dbReference type="AlphaFoldDB" id="A0A8T0A1E1"/>
<dbReference type="OrthoDB" id="5869979at2759"/>
<dbReference type="EMBL" id="JABEBT010000003">
    <property type="protein sequence ID" value="KAF7639894.1"/>
    <property type="molecule type" value="Genomic_DNA"/>
</dbReference>
<accession>A0A8T0A1E1</accession>
<evidence type="ECO:0000256" key="1">
    <source>
        <dbReference type="SAM" id="MobiDB-lite"/>
    </source>
</evidence>